<sequence length="222" mass="23102">MTKATPARVASEPKTRGNGSSSSALNTGVKLQNQTTRADKPEGFALTVRGFVIGDRVVSTSPYGSAGKTGTVRSVEHHPMRYSVAGGPVAPRDVVTVDLDEGGSTAFIADGDERLHLAPLAGMPKPLCPPWCDRRHGGFDAVTSFGDIAVQHTAERGEVVMGTIEFLEPDGSRTTTSLSLDLPNSAGDYEAASPAELAADVRGLMADLAALADVLDGKAVDR</sequence>
<dbReference type="EMBL" id="SGWX01000001">
    <property type="protein sequence ID" value="RZS60442.1"/>
    <property type="molecule type" value="Genomic_DNA"/>
</dbReference>
<comment type="caution">
    <text evidence="2">The sequence shown here is derived from an EMBL/GenBank/DDBJ whole genome shotgun (WGS) entry which is preliminary data.</text>
</comment>
<evidence type="ECO:0000313" key="3">
    <source>
        <dbReference type="Proteomes" id="UP000293852"/>
    </source>
</evidence>
<evidence type="ECO:0000256" key="1">
    <source>
        <dbReference type="SAM" id="MobiDB-lite"/>
    </source>
</evidence>
<gene>
    <name evidence="2" type="ORF">EV386_0700</name>
</gene>
<organism evidence="2 3">
    <name type="scientific">Xylanimonas ulmi</name>
    <dbReference type="NCBI Taxonomy" id="228973"/>
    <lineage>
        <taxon>Bacteria</taxon>
        <taxon>Bacillati</taxon>
        <taxon>Actinomycetota</taxon>
        <taxon>Actinomycetes</taxon>
        <taxon>Micrococcales</taxon>
        <taxon>Promicromonosporaceae</taxon>
        <taxon>Xylanimonas</taxon>
    </lineage>
</organism>
<proteinExistence type="predicted"/>
<dbReference type="Proteomes" id="UP000293852">
    <property type="component" value="Unassembled WGS sequence"/>
</dbReference>
<name>A0A4Q7M1J3_9MICO</name>
<dbReference type="AlphaFoldDB" id="A0A4Q7M1J3"/>
<reference evidence="2 3" key="1">
    <citation type="submission" date="2019-02" db="EMBL/GenBank/DDBJ databases">
        <title>Sequencing the genomes of 1000 actinobacteria strains.</title>
        <authorList>
            <person name="Klenk H.-P."/>
        </authorList>
    </citation>
    <scope>NUCLEOTIDE SEQUENCE [LARGE SCALE GENOMIC DNA]</scope>
    <source>
        <strain evidence="2 3">DSM 16932</strain>
    </source>
</reference>
<protein>
    <submittedName>
        <fullName evidence="2">Uncharacterized protein</fullName>
    </submittedName>
</protein>
<feature type="compositionally biased region" description="Polar residues" evidence="1">
    <location>
        <begin position="17"/>
        <end position="36"/>
    </location>
</feature>
<keyword evidence="3" id="KW-1185">Reference proteome</keyword>
<accession>A0A4Q7M1J3</accession>
<feature type="region of interest" description="Disordered" evidence="1">
    <location>
        <begin position="1"/>
        <end position="36"/>
    </location>
</feature>
<evidence type="ECO:0000313" key="2">
    <source>
        <dbReference type="EMBL" id="RZS60442.1"/>
    </source>
</evidence>